<proteinExistence type="predicted"/>
<protein>
    <submittedName>
        <fullName evidence="2">Sensor of ECF-type sigma factor</fullName>
    </submittedName>
</protein>
<organism evidence="2 3">
    <name type="scientific">Microcosmobacter mediterraneus</name>
    <dbReference type="NCBI Taxonomy" id="3075607"/>
    <lineage>
        <taxon>Bacteria</taxon>
        <taxon>Pseudomonadati</taxon>
        <taxon>Bacteroidota</taxon>
        <taxon>Flavobacteriia</taxon>
        <taxon>Flavobacteriales</taxon>
        <taxon>Flavobacteriaceae</taxon>
        <taxon>Microcosmobacter</taxon>
    </lineage>
</organism>
<gene>
    <name evidence="2" type="ORF">RM697_01535</name>
</gene>
<reference evidence="2 3" key="1">
    <citation type="submission" date="2023-09" db="EMBL/GenBank/DDBJ databases">
        <authorList>
            <person name="Rey-Velasco X."/>
        </authorList>
    </citation>
    <scope>NUCLEOTIDE SEQUENCE [LARGE SCALE GENOMIC DNA]</scope>
    <source>
        <strain evidence="2 3">W332</strain>
    </source>
</reference>
<dbReference type="EMBL" id="JAVRIA010000001">
    <property type="protein sequence ID" value="MDT0557309.1"/>
    <property type="molecule type" value="Genomic_DNA"/>
</dbReference>
<keyword evidence="3" id="KW-1185">Reference proteome</keyword>
<feature type="chain" id="PRO_5047533585" evidence="1">
    <location>
        <begin position="20"/>
        <end position="152"/>
    </location>
</feature>
<accession>A0ABU2YHY6</accession>
<keyword evidence="1" id="KW-0732">Signal</keyword>
<sequence>MKTLIIPAIVMLLSFTAFAQPGGEKMRERIKAQKATFITNQLNLTSDEAQQFWPVYNAFEDKVEGLRKSDFKSIRQSLKNGSLSDADAQKALDNYLITEAQLLDAKKQLVSDLKNILSPQKIIKLKMAEDAFNRQLLDKLKKFREKRGARGN</sequence>
<dbReference type="Proteomes" id="UP001259492">
    <property type="component" value="Unassembled WGS sequence"/>
</dbReference>
<evidence type="ECO:0000313" key="3">
    <source>
        <dbReference type="Proteomes" id="UP001259492"/>
    </source>
</evidence>
<feature type="signal peptide" evidence="1">
    <location>
        <begin position="1"/>
        <end position="19"/>
    </location>
</feature>
<dbReference type="RefSeq" id="WP_311426080.1">
    <property type="nucleotide sequence ID" value="NZ_JAVRIA010000001.1"/>
</dbReference>
<comment type="caution">
    <text evidence="2">The sequence shown here is derived from an EMBL/GenBank/DDBJ whole genome shotgun (WGS) entry which is preliminary data.</text>
</comment>
<evidence type="ECO:0000313" key="2">
    <source>
        <dbReference type="EMBL" id="MDT0557309.1"/>
    </source>
</evidence>
<name>A0ABU2YHY6_9FLAO</name>
<evidence type="ECO:0000256" key="1">
    <source>
        <dbReference type="SAM" id="SignalP"/>
    </source>
</evidence>